<dbReference type="Proteomes" id="UP001153076">
    <property type="component" value="Unassembled WGS sequence"/>
</dbReference>
<dbReference type="OrthoDB" id="675882at2759"/>
<dbReference type="PANTHER" id="PTHR33294:SF8">
    <property type="entry name" value="OS02G0731500 PROTEIN"/>
    <property type="match status" value="1"/>
</dbReference>
<keyword evidence="2" id="KW-0812">Transmembrane</keyword>
<name>A0A9Q1GZI8_9CARY</name>
<evidence type="ECO:0000313" key="3">
    <source>
        <dbReference type="EMBL" id="KAJ8428251.1"/>
    </source>
</evidence>
<feature type="region of interest" description="Disordered" evidence="1">
    <location>
        <begin position="168"/>
        <end position="197"/>
    </location>
</feature>
<feature type="transmembrane region" description="Helical" evidence="2">
    <location>
        <begin position="47"/>
        <end position="64"/>
    </location>
</feature>
<keyword evidence="4" id="KW-1185">Reference proteome</keyword>
<dbReference type="AlphaFoldDB" id="A0A9Q1GZI8"/>
<evidence type="ECO:0000256" key="1">
    <source>
        <dbReference type="SAM" id="MobiDB-lite"/>
    </source>
</evidence>
<proteinExistence type="predicted"/>
<protein>
    <submittedName>
        <fullName evidence="3">Uncharacterized protein</fullName>
    </submittedName>
</protein>
<dbReference type="InterPro" id="IPR008390">
    <property type="entry name" value="AWPM-19"/>
</dbReference>
<feature type="transmembrane region" description="Helical" evidence="2">
    <location>
        <begin position="135"/>
        <end position="156"/>
    </location>
</feature>
<evidence type="ECO:0000313" key="4">
    <source>
        <dbReference type="Proteomes" id="UP001153076"/>
    </source>
</evidence>
<reference evidence="3" key="1">
    <citation type="submission" date="2022-04" db="EMBL/GenBank/DDBJ databases">
        <title>Carnegiea gigantea Genome sequencing and assembly v2.</title>
        <authorList>
            <person name="Copetti D."/>
            <person name="Sanderson M.J."/>
            <person name="Burquez A."/>
            <person name="Wojciechowski M.F."/>
        </authorList>
    </citation>
    <scope>NUCLEOTIDE SEQUENCE</scope>
    <source>
        <strain evidence="3">SGP5-SGP5p</strain>
        <tissue evidence="3">Aerial part</tissue>
    </source>
</reference>
<feature type="transmembrane region" description="Helical" evidence="2">
    <location>
        <begin position="6"/>
        <end position="26"/>
    </location>
</feature>
<dbReference type="Pfam" id="PF05512">
    <property type="entry name" value="AWPM-19"/>
    <property type="match status" value="1"/>
</dbReference>
<evidence type="ECO:0000256" key="2">
    <source>
        <dbReference type="SAM" id="Phobius"/>
    </source>
</evidence>
<organism evidence="3 4">
    <name type="scientific">Carnegiea gigantea</name>
    <dbReference type="NCBI Taxonomy" id="171969"/>
    <lineage>
        <taxon>Eukaryota</taxon>
        <taxon>Viridiplantae</taxon>
        <taxon>Streptophyta</taxon>
        <taxon>Embryophyta</taxon>
        <taxon>Tracheophyta</taxon>
        <taxon>Spermatophyta</taxon>
        <taxon>Magnoliopsida</taxon>
        <taxon>eudicotyledons</taxon>
        <taxon>Gunneridae</taxon>
        <taxon>Pentapetalae</taxon>
        <taxon>Caryophyllales</taxon>
        <taxon>Cactineae</taxon>
        <taxon>Cactaceae</taxon>
        <taxon>Cactoideae</taxon>
        <taxon>Echinocereeae</taxon>
        <taxon>Carnegiea</taxon>
    </lineage>
</organism>
<gene>
    <name evidence="3" type="ORF">Cgig2_011931</name>
</gene>
<keyword evidence="2" id="KW-1133">Transmembrane helix</keyword>
<keyword evidence="2" id="KW-0472">Membrane</keyword>
<feature type="transmembrane region" description="Helical" evidence="2">
    <location>
        <begin position="102"/>
        <end position="123"/>
    </location>
</feature>
<dbReference type="EMBL" id="JAKOGI010001036">
    <property type="protein sequence ID" value="KAJ8428251.1"/>
    <property type="molecule type" value="Genomic_DNA"/>
</dbReference>
<dbReference type="PANTHER" id="PTHR33294">
    <property type="entry name" value="AWPM-19-LIKE FAMILY PROTEIN"/>
    <property type="match status" value="1"/>
</dbReference>
<feature type="compositionally biased region" description="Polar residues" evidence="1">
    <location>
        <begin position="184"/>
        <end position="197"/>
    </location>
</feature>
<comment type="caution">
    <text evidence="3">The sequence shown here is derived from an EMBL/GenBank/DDBJ whole genome shotgun (WGS) entry which is preliminary data.</text>
</comment>
<sequence>MAEGRVAKGMIMAVLAVELVILIVILGLASWSLDMYIDGRQNHPRKIVSLSFSLVLLNLVNLGGNAATNYMVIFALLGGTTGVASIIVGYSHYRAWKVETMAAAASSAAIAWSMMGLAFGLAWKEVRLGGPRGKHLRTLEIFIIISTLIQMFYLMALHAGNFNQKYGPSYGRTGPQPAGEGPSSEAQKSSGNEPGSA</sequence>
<accession>A0A9Q1GZI8</accession>
<feature type="transmembrane region" description="Helical" evidence="2">
    <location>
        <begin position="70"/>
        <end position="90"/>
    </location>
</feature>